<organism evidence="1 2">
    <name type="scientific">Methanobrevibacter millerae</name>
    <dbReference type="NCBI Taxonomy" id="230361"/>
    <lineage>
        <taxon>Archaea</taxon>
        <taxon>Methanobacteriati</taxon>
        <taxon>Methanobacteriota</taxon>
        <taxon>Methanomada group</taxon>
        <taxon>Methanobacteria</taxon>
        <taxon>Methanobacteriales</taxon>
        <taxon>Methanobacteriaceae</taxon>
        <taxon>Methanobrevibacter</taxon>
    </lineage>
</organism>
<keyword evidence="2" id="KW-1185">Reference proteome</keyword>
<proteinExistence type="predicted"/>
<evidence type="ECO:0000313" key="1">
    <source>
        <dbReference type="EMBL" id="ALT69104.1"/>
    </source>
</evidence>
<dbReference type="Proteomes" id="UP000067738">
    <property type="component" value="Chromosome"/>
</dbReference>
<dbReference type="EMBL" id="CP011266">
    <property type="protein sequence ID" value="ALT69104.1"/>
    <property type="molecule type" value="Genomic_DNA"/>
</dbReference>
<name>A0A0U3E809_9EURY</name>
<protein>
    <submittedName>
        <fullName evidence="1">Adhesin-like protein</fullName>
    </submittedName>
</protein>
<dbReference type="InterPro" id="IPR008964">
    <property type="entry name" value="Invasin/intimin_cell_adhesion"/>
</dbReference>
<dbReference type="Gene3D" id="2.60.40.10">
    <property type="entry name" value="Immunoglobulins"/>
    <property type="match status" value="2"/>
</dbReference>
<accession>A0A0U3E809</accession>
<dbReference type="InterPro" id="IPR013783">
    <property type="entry name" value="Ig-like_fold"/>
</dbReference>
<sequence>MVLYMISKKYIFIIFLFIMLIYLNGVCASDNMTSDIENIASDDASGIEIRDSEYYDEVNDQYVYGETEITKNYTIADFDCCSFIIQEDGETVYAFRQDSPLNGYGVYVHSENWNGVKIIKQELDTVSTYFFHSIITEDGWVMGQGGSQYDSSSRRIEQYASTMYVNKDISADYLNRIKNVLSSYAYGHFVIKDPQGNYGIAFADRVVTGKLNIGQYMTIPNEIEYFDKGDYKKYSNNPVDAIIMVCSYDDSGLNRRNLYTYDYKAHDTENGVFYGIDMFVTNDNGHNVGLRTEKIVTHFYYEGTYYPASVVPQNPDKLYFGTKIFDNQYLGNVIDIDSSNLATVGYEKELHYTVNHLVAERTIAFELGENIDFVSANPTVGKYSYDSQNHMLYWIVPATKQAREITFKVMPKVTGNYNIHSYVISMDEDNDFAFNAIEPCAYLNANDVEKYVGGPQNLNIYLTDEYCNPLTGEKVSISINGQNYSRKITNNGYVSLAINLDAGEYDAKVSYDGGVRKNQTNVKVKVKTTLSGNDIVKYYKNDTQFYASFLDNEGNPLKNSDVQFNINGIFYIRKTNENGMAKLNINLNPNNYIITSINLATGERFANTITVKPVIIENKDLKMYYKDGSQFTVKVLDGYGNPLAGAKVTFNINGVFYERTTNENATAKLNINLAPGNYIITSTYNGGSVSNSIVVQERLVSSDLTMKYDDGSAFKVTVLDKEGNPSSEGGVVVFNINGIFYNRTIGTDGIAKLNINLLSGKYIITSYWNGYAKSNTITIKD</sequence>
<dbReference type="PATRIC" id="fig|230361.4.peg.1367"/>
<dbReference type="SUPFAM" id="SSF49373">
    <property type="entry name" value="Invasin/intimin cell-adhesion fragments"/>
    <property type="match status" value="1"/>
</dbReference>
<dbReference type="KEGG" id="mmil:sm9_1323"/>
<gene>
    <name evidence="1" type="ORF">sm9_1323</name>
</gene>
<reference evidence="1 2" key="1">
    <citation type="submission" date="2015-04" db="EMBL/GenBank/DDBJ databases">
        <title>The complete genome sequence of the rumen methanogen Methanobrevibacter millerae SM9.</title>
        <authorList>
            <person name="Leahy S.C."/>
            <person name="Kelly W.J."/>
            <person name="Pacheco D.M."/>
            <person name="Li D."/>
            <person name="Altermann E."/>
            <person name="Attwood G.T."/>
        </authorList>
    </citation>
    <scope>NUCLEOTIDE SEQUENCE [LARGE SCALE GENOMIC DNA]</scope>
    <source>
        <strain evidence="1 2">SM9</strain>
    </source>
</reference>
<evidence type="ECO:0000313" key="2">
    <source>
        <dbReference type="Proteomes" id="UP000067738"/>
    </source>
</evidence>
<dbReference type="AlphaFoldDB" id="A0A0U3E809"/>